<dbReference type="RefSeq" id="XP_056546883.1">
    <property type="nucleotide sequence ID" value="XM_056683277.1"/>
</dbReference>
<name>A0A9W9IDJ4_9EURO</name>
<evidence type="ECO:0000313" key="2">
    <source>
        <dbReference type="Proteomes" id="UP001149163"/>
    </source>
</evidence>
<dbReference type="EMBL" id="JAPQKN010000001">
    <property type="protein sequence ID" value="KAJ5175275.1"/>
    <property type="molecule type" value="Genomic_DNA"/>
</dbReference>
<reference evidence="1" key="2">
    <citation type="journal article" date="2023" name="IMA Fungus">
        <title>Comparative genomic study of the Penicillium genus elucidates a diverse pangenome and 15 lateral gene transfer events.</title>
        <authorList>
            <person name="Petersen C."/>
            <person name="Sorensen T."/>
            <person name="Nielsen M.R."/>
            <person name="Sondergaard T.E."/>
            <person name="Sorensen J.L."/>
            <person name="Fitzpatrick D.A."/>
            <person name="Frisvad J.C."/>
            <person name="Nielsen K.L."/>
        </authorList>
    </citation>
    <scope>NUCLEOTIDE SEQUENCE</scope>
    <source>
        <strain evidence="1">IBT 26290</strain>
    </source>
</reference>
<proteinExistence type="predicted"/>
<reference evidence="1" key="1">
    <citation type="submission" date="2022-11" db="EMBL/GenBank/DDBJ databases">
        <authorList>
            <person name="Petersen C."/>
        </authorList>
    </citation>
    <scope>NUCLEOTIDE SEQUENCE</scope>
    <source>
        <strain evidence="1">IBT 26290</strain>
    </source>
</reference>
<comment type="caution">
    <text evidence="1">The sequence shown here is derived from an EMBL/GenBank/DDBJ whole genome shotgun (WGS) entry which is preliminary data.</text>
</comment>
<accession>A0A9W9IDJ4</accession>
<gene>
    <name evidence="1" type="ORF">N7482_001152</name>
</gene>
<dbReference type="Proteomes" id="UP001149163">
    <property type="component" value="Unassembled WGS sequence"/>
</dbReference>
<dbReference type="AlphaFoldDB" id="A0A9W9IDJ4"/>
<evidence type="ECO:0000313" key="1">
    <source>
        <dbReference type="EMBL" id="KAJ5175275.1"/>
    </source>
</evidence>
<keyword evidence="2" id="KW-1185">Reference proteome</keyword>
<protein>
    <submittedName>
        <fullName evidence="1">Uncharacterized protein</fullName>
    </submittedName>
</protein>
<sequence length="146" mass="17167">STKLFLEWIPAITVAKLRLLYDFELALGRIGIDSTRRYSPRKQSRQIKIRKRIDIIGKYILGERLGGGVKLYVALTEEEAPVLPRININLPTFYRGERFCRYPGCEITTRYIKIAALCDYYKNRHRRFVFPRFSTTVSRAIEAEYK</sequence>
<dbReference type="GeneID" id="81422453"/>
<dbReference type="OrthoDB" id="4358598at2759"/>
<feature type="non-terminal residue" evidence="1">
    <location>
        <position position="1"/>
    </location>
</feature>
<organism evidence="1 2">
    <name type="scientific">Penicillium canariense</name>
    <dbReference type="NCBI Taxonomy" id="189055"/>
    <lineage>
        <taxon>Eukaryota</taxon>
        <taxon>Fungi</taxon>
        <taxon>Dikarya</taxon>
        <taxon>Ascomycota</taxon>
        <taxon>Pezizomycotina</taxon>
        <taxon>Eurotiomycetes</taxon>
        <taxon>Eurotiomycetidae</taxon>
        <taxon>Eurotiales</taxon>
        <taxon>Aspergillaceae</taxon>
        <taxon>Penicillium</taxon>
    </lineage>
</organism>